<sequence length="435" mass="46553">MSTAEFGSLTLLLFVVIASAQLLGYLFQRMRQPKVIGEILAGVLLGPSLLGHFAPRISQAIFAGSGPVGQKYELILSFLYNLGLLLLMFCSGAEVKGLFKKRDRREVTWLASVGTAVPFLLVIAAYKFIPLEKLATPNAPRMSVLLIVGIAASVTSIPVISRILHDLKILHTRFASLILGVAVIEDIVLWAVLAVATALISTNGVQTGHVLRHVIAALVYFGIGMTIAPVLLRWITRARWNILVHASPVGYVTVVLLAYSAIAAAFDVSLVFAAFLAGYGLIGELETLAPAVESLKTFSFATFIPIYFAIVGYRLDLSKTFSFSMLAIFMGLACLLKLLSAGLGARLARFNWYDSLNLAIATNARGGPGIVLASVAYDAGIINAAFYTTLVLTAILTSQAAGAWLEYILRSGKPLLTASVEELPVKVADPEQLAA</sequence>
<feature type="transmembrane region" description="Helical" evidence="10">
    <location>
        <begin position="141"/>
        <end position="164"/>
    </location>
</feature>
<dbReference type="Proteomes" id="UP000002432">
    <property type="component" value="Chromosome"/>
</dbReference>
<dbReference type="eggNOG" id="COG0475">
    <property type="taxonomic scope" value="Bacteria"/>
</dbReference>
<dbReference type="AlphaFoldDB" id="Q1IVD2"/>
<feature type="transmembrane region" description="Helical" evidence="10">
    <location>
        <begin position="6"/>
        <end position="28"/>
    </location>
</feature>
<evidence type="ECO:0000256" key="1">
    <source>
        <dbReference type="ARBA" id="ARBA00004141"/>
    </source>
</evidence>
<feature type="domain" description="Cation/H+ exchanger transmembrane" evidence="11">
    <location>
        <begin position="19"/>
        <end position="409"/>
    </location>
</feature>
<dbReference type="Gene3D" id="1.20.1530.20">
    <property type="match status" value="1"/>
</dbReference>
<dbReference type="GO" id="GO:0006814">
    <property type="term" value="P:sodium ion transport"/>
    <property type="evidence" value="ECO:0007669"/>
    <property type="project" value="UniProtKB-KW"/>
</dbReference>
<evidence type="ECO:0000256" key="4">
    <source>
        <dbReference type="ARBA" id="ARBA00022692"/>
    </source>
</evidence>
<keyword evidence="8 10" id="KW-0472">Membrane</keyword>
<dbReference type="KEGG" id="aba:Acid345_0163"/>
<dbReference type="PANTHER" id="PTHR43562">
    <property type="entry name" value="NAPA-TYPE SODIUM/HYDROGEN ANTIPORTER"/>
    <property type="match status" value="1"/>
</dbReference>
<evidence type="ECO:0000259" key="11">
    <source>
        <dbReference type="Pfam" id="PF00999"/>
    </source>
</evidence>
<dbReference type="GO" id="GO:1902600">
    <property type="term" value="P:proton transmembrane transport"/>
    <property type="evidence" value="ECO:0007669"/>
    <property type="project" value="InterPro"/>
</dbReference>
<keyword evidence="3" id="KW-0050">Antiport</keyword>
<accession>Q1IVD2</accession>
<dbReference type="STRING" id="204669.Acid345_0163"/>
<feature type="transmembrane region" description="Helical" evidence="10">
    <location>
        <begin position="176"/>
        <end position="201"/>
    </location>
</feature>
<feature type="transmembrane region" description="Helical" evidence="10">
    <location>
        <begin position="242"/>
        <end position="262"/>
    </location>
</feature>
<name>Q1IVD2_KORVE</name>
<evidence type="ECO:0000313" key="12">
    <source>
        <dbReference type="EMBL" id="ABF39168.1"/>
    </source>
</evidence>
<dbReference type="EMBL" id="CP000360">
    <property type="protein sequence ID" value="ABF39168.1"/>
    <property type="molecule type" value="Genomic_DNA"/>
</dbReference>
<feature type="transmembrane region" description="Helical" evidence="10">
    <location>
        <begin position="107"/>
        <end position="129"/>
    </location>
</feature>
<dbReference type="Pfam" id="PF00999">
    <property type="entry name" value="Na_H_Exchanger"/>
    <property type="match status" value="1"/>
</dbReference>
<keyword evidence="2" id="KW-0813">Transport</keyword>
<feature type="transmembrane region" description="Helical" evidence="10">
    <location>
        <begin position="213"/>
        <end position="235"/>
    </location>
</feature>
<feature type="transmembrane region" description="Helical" evidence="10">
    <location>
        <begin position="74"/>
        <end position="95"/>
    </location>
</feature>
<dbReference type="HOGENOM" id="CLU_005126_7_0_0"/>
<dbReference type="PANTHER" id="PTHR43562:SF3">
    <property type="entry name" value="SODIUM ION_PROTON EXCHANGER (EUROFUNG)"/>
    <property type="match status" value="1"/>
</dbReference>
<dbReference type="EnsemblBacteria" id="ABF39168">
    <property type="protein sequence ID" value="ABF39168"/>
    <property type="gene ID" value="Acid345_0163"/>
</dbReference>
<protein>
    <submittedName>
        <fullName evidence="12">Transporter, CPA2 family (2.A.37)</fullName>
    </submittedName>
</protein>
<keyword evidence="4 10" id="KW-0812">Transmembrane</keyword>
<evidence type="ECO:0000256" key="5">
    <source>
        <dbReference type="ARBA" id="ARBA00022989"/>
    </source>
</evidence>
<keyword evidence="5 10" id="KW-1133">Transmembrane helix</keyword>
<dbReference type="InterPro" id="IPR038770">
    <property type="entry name" value="Na+/solute_symporter_sf"/>
</dbReference>
<dbReference type="GO" id="GO:0015297">
    <property type="term" value="F:antiporter activity"/>
    <property type="evidence" value="ECO:0007669"/>
    <property type="project" value="UniProtKB-KW"/>
</dbReference>
<evidence type="ECO:0000256" key="6">
    <source>
        <dbReference type="ARBA" id="ARBA00023053"/>
    </source>
</evidence>
<feature type="transmembrane region" description="Helical" evidence="10">
    <location>
        <begin position="35"/>
        <end position="54"/>
    </location>
</feature>
<evidence type="ECO:0000256" key="7">
    <source>
        <dbReference type="ARBA" id="ARBA00023065"/>
    </source>
</evidence>
<evidence type="ECO:0000256" key="10">
    <source>
        <dbReference type="SAM" id="Phobius"/>
    </source>
</evidence>
<organism evidence="12 13">
    <name type="scientific">Koribacter versatilis (strain Ellin345)</name>
    <dbReference type="NCBI Taxonomy" id="204669"/>
    <lineage>
        <taxon>Bacteria</taxon>
        <taxon>Pseudomonadati</taxon>
        <taxon>Acidobacteriota</taxon>
        <taxon>Terriglobia</taxon>
        <taxon>Terriglobales</taxon>
        <taxon>Candidatus Korobacteraceae</taxon>
        <taxon>Candidatus Korobacter</taxon>
    </lineage>
</organism>
<evidence type="ECO:0000256" key="3">
    <source>
        <dbReference type="ARBA" id="ARBA00022449"/>
    </source>
</evidence>
<evidence type="ECO:0000313" key="13">
    <source>
        <dbReference type="Proteomes" id="UP000002432"/>
    </source>
</evidence>
<keyword evidence="13" id="KW-1185">Reference proteome</keyword>
<keyword evidence="6" id="KW-0915">Sodium</keyword>
<dbReference type="InterPro" id="IPR006153">
    <property type="entry name" value="Cation/H_exchanger_TM"/>
</dbReference>
<reference evidence="12 13" key="1">
    <citation type="journal article" date="2009" name="Appl. Environ. Microbiol.">
        <title>Three genomes from the phylum Acidobacteria provide insight into the lifestyles of these microorganisms in soils.</title>
        <authorList>
            <person name="Ward N.L."/>
            <person name="Challacombe J.F."/>
            <person name="Janssen P.H."/>
            <person name="Henrissat B."/>
            <person name="Coutinho P.M."/>
            <person name="Wu M."/>
            <person name="Xie G."/>
            <person name="Haft D.H."/>
            <person name="Sait M."/>
            <person name="Badger J."/>
            <person name="Barabote R.D."/>
            <person name="Bradley B."/>
            <person name="Brettin T.S."/>
            <person name="Brinkac L.M."/>
            <person name="Bruce D."/>
            <person name="Creasy T."/>
            <person name="Daugherty S.C."/>
            <person name="Davidsen T.M."/>
            <person name="DeBoy R.T."/>
            <person name="Detter J.C."/>
            <person name="Dodson R.J."/>
            <person name="Durkin A.S."/>
            <person name="Ganapathy A."/>
            <person name="Gwinn-Giglio M."/>
            <person name="Han C.S."/>
            <person name="Khouri H."/>
            <person name="Kiss H."/>
            <person name="Kothari S.P."/>
            <person name="Madupu R."/>
            <person name="Nelson K.E."/>
            <person name="Nelson W.C."/>
            <person name="Paulsen I."/>
            <person name="Penn K."/>
            <person name="Ren Q."/>
            <person name="Rosovitz M.J."/>
            <person name="Selengut J.D."/>
            <person name="Shrivastava S."/>
            <person name="Sullivan S.A."/>
            <person name="Tapia R."/>
            <person name="Thompson L.S."/>
            <person name="Watkins K.L."/>
            <person name="Yang Q."/>
            <person name="Yu C."/>
            <person name="Zafar N."/>
            <person name="Zhou L."/>
            <person name="Kuske C.R."/>
        </authorList>
    </citation>
    <scope>NUCLEOTIDE SEQUENCE [LARGE SCALE GENOMIC DNA]</scope>
    <source>
        <strain evidence="12 13">Ellin345</strain>
    </source>
</reference>
<keyword evidence="7" id="KW-0406">Ion transport</keyword>
<evidence type="ECO:0000256" key="8">
    <source>
        <dbReference type="ARBA" id="ARBA00023136"/>
    </source>
</evidence>
<feature type="transmembrane region" description="Helical" evidence="10">
    <location>
        <begin position="297"/>
        <end position="315"/>
    </location>
</feature>
<evidence type="ECO:0000256" key="2">
    <source>
        <dbReference type="ARBA" id="ARBA00022448"/>
    </source>
</evidence>
<gene>
    <name evidence="12" type="ordered locus">Acid345_0163</name>
</gene>
<proteinExistence type="predicted"/>
<evidence type="ECO:0000256" key="9">
    <source>
        <dbReference type="ARBA" id="ARBA00023201"/>
    </source>
</evidence>
<dbReference type="RefSeq" id="WP_011520970.1">
    <property type="nucleotide sequence ID" value="NC_008009.1"/>
</dbReference>
<feature type="transmembrane region" description="Helical" evidence="10">
    <location>
        <begin position="321"/>
        <end position="339"/>
    </location>
</feature>
<keyword evidence="9" id="KW-0739">Sodium transport</keyword>
<dbReference type="GO" id="GO:0016020">
    <property type="term" value="C:membrane"/>
    <property type="evidence" value="ECO:0007669"/>
    <property type="project" value="UniProtKB-SubCell"/>
</dbReference>
<comment type="subcellular location">
    <subcellularLocation>
        <location evidence="1">Membrane</location>
        <topology evidence="1">Multi-pass membrane protein</topology>
    </subcellularLocation>
</comment>